<name>A0A8K0GY87_9ROSA</name>
<feature type="compositionally biased region" description="Basic and acidic residues" evidence="1">
    <location>
        <begin position="67"/>
        <end position="82"/>
    </location>
</feature>
<proteinExistence type="predicted"/>
<dbReference type="Proteomes" id="UP000796880">
    <property type="component" value="Unassembled WGS sequence"/>
</dbReference>
<keyword evidence="3" id="KW-1185">Reference proteome</keyword>
<evidence type="ECO:0000313" key="2">
    <source>
        <dbReference type="EMBL" id="KAF3441100.1"/>
    </source>
</evidence>
<gene>
    <name evidence="2" type="ORF">FNV43_RR15010</name>
</gene>
<evidence type="ECO:0000256" key="1">
    <source>
        <dbReference type="SAM" id="MobiDB-lite"/>
    </source>
</evidence>
<sequence length="88" mass="10016">MKETARLPSEALCELESDEDLIISSVLLKDQDVNQIHVNIEVLPLAVESPTKVYMLDASPIVIEDVREKEQQTHSKPEHEIETDSEIY</sequence>
<accession>A0A8K0GY87</accession>
<organism evidence="2 3">
    <name type="scientific">Rhamnella rubrinervis</name>
    <dbReference type="NCBI Taxonomy" id="2594499"/>
    <lineage>
        <taxon>Eukaryota</taxon>
        <taxon>Viridiplantae</taxon>
        <taxon>Streptophyta</taxon>
        <taxon>Embryophyta</taxon>
        <taxon>Tracheophyta</taxon>
        <taxon>Spermatophyta</taxon>
        <taxon>Magnoliopsida</taxon>
        <taxon>eudicotyledons</taxon>
        <taxon>Gunneridae</taxon>
        <taxon>Pentapetalae</taxon>
        <taxon>rosids</taxon>
        <taxon>fabids</taxon>
        <taxon>Rosales</taxon>
        <taxon>Rhamnaceae</taxon>
        <taxon>rhamnoid group</taxon>
        <taxon>Rhamneae</taxon>
        <taxon>Rhamnella</taxon>
    </lineage>
</organism>
<feature type="region of interest" description="Disordered" evidence="1">
    <location>
        <begin position="67"/>
        <end position="88"/>
    </location>
</feature>
<reference evidence="2" key="1">
    <citation type="submission" date="2020-03" db="EMBL/GenBank/DDBJ databases">
        <title>A high-quality chromosome-level genome assembly of a woody plant with both climbing and erect habits, Rhamnella rubrinervis.</title>
        <authorList>
            <person name="Lu Z."/>
            <person name="Yang Y."/>
            <person name="Zhu X."/>
            <person name="Sun Y."/>
        </authorList>
    </citation>
    <scope>NUCLEOTIDE SEQUENCE</scope>
    <source>
        <strain evidence="2">BYM</strain>
        <tissue evidence="2">Leaf</tissue>
    </source>
</reference>
<evidence type="ECO:0000313" key="3">
    <source>
        <dbReference type="Proteomes" id="UP000796880"/>
    </source>
</evidence>
<comment type="caution">
    <text evidence="2">The sequence shown here is derived from an EMBL/GenBank/DDBJ whole genome shotgun (WGS) entry which is preliminary data.</text>
</comment>
<protein>
    <submittedName>
        <fullName evidence="2">Uncharacterized protein</fullName>
    </submittedName>
</protein>
<dbReference type="EMBL" id="VOIH02000007">
    <property type="protein sequence ID" value="KAF3441100.1"/>
    <property type="molecule type" value="Genomic_DNA"/>
</dbReference>
<dbReference type="AlphaFoldDB" id="A0A8K0GY87"/>